<organism evidence="1">
    <name type="scientific">Trepomonas sp. PC1</name>
    <dbReference type="NCBI Taxonomy" id="1076344"/>
    <lineage>
        <taxon>Eukaryota</taxon>
        <taxon>Metamonada</taxon>
        <taxon>Diplomonadida</taxon>
        <taxon>Hexamitidae</taxon>
        <taxon>Hexamitinae</taxon>
        <taxon>Trepomonas</taxon>
    </lineage>
</organism>
<sequence>MEKQQFKNAFRECLYGNTHRDDKPEDDRSLCEEFENRTHAQKRGFWTEVGKLMQQPSKWCGHYYTNTFRKALYSNCLNPNHKRFLNQQQPNYSIRMKKKIKSYAIAKSCQKTKTSFLTVLSLMFTKLFQNQAATKKQKNKKMSGHQFALLKQHLFHLRMLKKQNPKYP</sequence>
<dbReference type="EMBL" id="GDID01004225">
    <property type="protein sequence ID" value="JAP92381.1"/>
    <property type="molecule type" value="Transcribed_RNA"/>
</dbReference>
<feature type="non-terminal residue" evidence="1">
    <location>
        <position position="168"/>
    </location>
</feature>
<accession>A0A146KA81</accession>
<name>A0A146KA81_9EUKA</name>
<evidence type="ECO:0000313" key="1">
    <source>
        <dbReference type="EMBL" id="JAP92381.1"/>
    </source>
</evidence>
<gene>
    <name evidence="1" type="ORF">TPC1_15698</name>
</gene>
<proteinExistence type="predicted"/>
<protein>
    <submittedName>
        <fullName evidence="1">Uncharacterized protein</fullName>
    </submittedName>
</protein>
<dbReference type="AlphaFoldDB" id="A0A146KA81"/>
<reference evidence="1" key="1">
    <citation type="submission" date="2015-07" db="EMBL/GenBank/DDBJ databases">
        <title>Adaptation to a free-living lifestyle via gene acquisitions in the diplomonad Trepomonas sp. PC1.</title>
        <authorList>
            <person name="Xu F."/>
            <person name="Jerlstrom-Hultqvist J."/>
            <person name="Kolisko M."/>
            <person name="Simpson A.G.B."/>
            <person name="Roger A.J."/>
            <person name="Svard S.G."/>
            <person name="Andersson J.O."/>
        </authorList>
    </citation>
    <scope>NUCLEOTIDE SEQUENCE</scope>
    <source>
        <strain evidence="1">PC1</strain>
    </source>
</reference>